<dbReference type="Proteomes" id="UP000600365">
    <property type="component" value="Unassembled WGS sequence"/>
</dbReference>
<keyword evidence="2" id="KW-0812">Transmembrane</keyword>
<dbReference type="AlphaFoldDB" id="A0A917YF12"/>
<evidence type="ECO:0000313" key="3">
    <source>
        <dbReference type="EMBL" id="GGN91021.1"/>
    </source>
</evidence>
<reference evidence="3 4" key="1">
    <citation type="journal article" date="2014" name="Int. J. Syst. Evol. Microbiol.">
        <title>Complete genome sequence of Corynebacterium casei LMG S-19264T (=DSM 44701T), isolated from a smear-ripened cheese.</title>
        <authorList>
            <consortium name="US DOE Joint Genome Institute (JGI-PGF)"/>
            <person name="Walter F."/>
            <person name="Albersmeier A."/>
            <person name="Kalinowski J."/>
            <person name="Ruckert C."/>
        </authorList>
    </citation>
    <scope>NUCLEOTIDE SEQUENCE [LARGE SCALE GENOMIC DNA]</scope>
    <source>
        <strain evidence="3 4">CGMCC 4.7111</strain>
    </source>
</reference>
<feature type="transmembrane region" description="Helical" evidence="2">
    <location>
        <begin position="52"/>
        <end position="74"/>
    </location>
</feature>
<feature type="transmembrane region" description="Helical" evidence="2">
    <location>
        <begin position="80"/>
        <end position="100"/>
    </location>
</feature>
<feature type="region of interest" description="Disordered" evidence="1">
    <location>
        <begin position="173"/>
        <end position="210"/>
    </location>
</feature>
<protein>
    <submittedName>
        <fullName evidence="3">Uncharacterized protein</fullName>
    </submittedName>
</protein>
<organism evidence="3 4">
    <name type="scientific">Streptomyces albiflavescens</name>
    <dbReference type="NCBI Taxonomy" id="1623582"/>
    <lineage>
        <taxon>Bacteria</taxon>
        <taxon>Bacillati</taxon>
        <taxon>Actinomycetota</taxon>
        <taxon>Actinomycetes</taxon>
        <taxon>Kitasatosporales</taxon>
        <taxon>Streptomycetaceae</taxon>
        <taxon>Streptomyces</taxon>
    </lineage>
</organism>
<feature type="compositionally biased region" description="Low complexity" evidence="1">
    <location>
        <begin position="188"/>
        <end position="197"/>
    </location>
</feature>
<accession>A0A917YF12</accession>
<feature type="transmembrane region" description="Helical" evidence="2">
    <location>
        <begin position="218"/>
        <end position="239"/>
    </location>
</feature>
<keyword evidence="2" id="KW-0472">Membrane</keyword>
<feature type="transmembrane region" description="Helical" evidence="2">
    <location>
        <begin position="112"/>
        <end position="133"/>
    </location>
</feature>
<evidence type="ECO:0000256" key="1">
    <source>
        <dbReference type="SAM" id="MobiDB-lite"/>
    </source>
</evidence>
<proteinExistence type="predicted"/>
<keyword evidence="2" id="KW-1133">Transmembrane helix</keyword>
<evidence type="ECO:0000256" key="2">
    <source>
        <dbReference type="SAM" id="Phobius"/>
    </source>
</evidence>
<sequence>MSEPSDGAAPDGDSVSSLPGMRRFGALFGAVVAPTSFVTGLMYYFGLNQAWWFYAYFGVDSTLLGLGTTDYLVISVDSLFVPMVITAAAGLAAFWGHDLLRARLAAGARPQVLRVLMPALGGIGALLALGGFWTVLDNAFFLNRYLAAAPLSLAIGVVLLAYTLQLRRTLPVGALRPNRPTQPPPPDSGNSSDGQSDAEPRPAAPSPPAGRIAGRPEWAAIAEWAVVFLLIGLSLIWAATDYAASVGRARAQQLVARLSTSTTAILRSERSLGIAAPGVREIRCRNAKSAYPYRYEGLVLVIQSANQYVLLPQSWTPDTGVALVIPRTDSVRLEFVPYAARGSLGGSTC</sequence>
<dbReference type="EMBL" id="BMMM01000025">
    <property type="protein sequence ID" value="GGN91021.1"/>
    <property type="molecule type" value="Genomic_DNA"/>
</dbReference>
<dbReference type="RefSeq" id="WP_189191710.1">
    <property type="nucleotide sequence ID" value="NZ_BMMM01000025.1"/>
</dbReference>
<feature type="transmembrane region" description="Helical" evidence="2">
    <location>
        <begin position="24"/>
        <end position="45"/>
    </location>
</feature>
<comment type="caution">
    <text evidence="3">The sequence shown here is derived from an EMBL/GenBank/DDBJ whole genome shotgun (WGS) entry which is preliminary data.</text>
</comment>
<feature type="transmembrane region" description="Helical" evidence="2">
    <location>
        <begin position="145"/>
        <end position="164"/>
    </location>
</feature>
<gene>
    <name evidence="3" type="ORF">GCM10011579_087520</name>
</gene>
<keyword evidence="4" id="KW-1185">Reference proteome</keyword>
<evidence type="ECO:0000313" key="4">
    <source>
        <dbReference type="Proteomes" id="UP000600365"/>
    </source>
</evidence>
<name>A0A917YF12_9ACTN</name>